<dbReference type="InterPro" id="IPR051783">
    <property type="entry name" value="NAD(P)-dependent_oxidoreduct"/>
</dbReference>
<reference evidence="2 3" key="1">
    <citation type="submission" date="2024-02" db="EMBL/GenBank/DDBJ databases">
        <title>A Gaetbulibacter species isolated from tidal flats and genomic insights of their niches.</title>
        <authorList>
            <person name="Ye Y."/>
        </authorList>
    </citation>
    <scope>NUCLEOTIDE SEQUENCE [LARGE SCALE GENOMIC DNA]</scope>
    <source>
        <strain evidence="2 3">KEM-8</strain>
    </source>
</reference>
<dbReference type="Pfam" id="PF01370">
    <property type="entry name" value="Epimerase"/>
    <property type="match status" value="1"/>
</dbReference>
<dbReference type="InterPro" id="IPR036291">
    <property type="entry name" value="NAD(P)-bd_dom_sf"/>
</dbReference>
<dbReference type="PANTHER" id="PTHR48079">
    <property type="entry name" value="PROTEIN YEEZ"/>
    <property type="match status" value="1"/>
</dbReference>
<dbReference type="Proteomes" id="UP001610104">
    <property type="component" value="Unassembled WGS sequence"/>
</dbReference>
<dbReference type="RefSeq" id="WP_395437229.1">
    <property type="nucleotide sequence ID" value="NZ_JBAWKC010000001.1"/>
</dbReference>
<proteinExistence type="predicted"/>
<feature type="domain" description="NAD-dependent epimerase/dehydratase" evidence="1">
    <location>
        <begin position="4"/>
        <end position="227"/>
    </location>
</feature>
<comment type="caution">
    <text evidence="2">The sequence shown here is derived from an EMBL/GenBank/DDBJ whole genome shotgun (WGS) entry which is preliminary data.</text>
</comment>
<dbReference type="InterPro" id="IPR001509">
    <property type="entry name" value="Epimerase_deHydtase"/>
</dbReference>
<evidence type="ECO:0000259" key="1">
    <source>
        <dbReference type="Pfam" id="PF01370"/>
    </source>
</evidence>
<keyword evidence="3" id="KW-1185">Reference proteome</keyword>
<evidence type="ECO:0000313" key="2">
    <source>
        <dbReference type="EMBL" id="MFH6767955.1"/>
    </source>
</evidence>
<name>A0ABW7MMW8_9FLAO</name>
<accession>A0ABW7MMW8</accession>
<dbReference type="SUPFAM" id="SSF51735">
    <property type="entry name" value="NAD(P)-binding Rossmann-fold domains"/>
    <property type="match status" value="1"/>
</dbReference>
<dbReference type="EMBL" id="JBAWKC010000001">
    <property type="protein sequence ID" value="MFH6767955.1"/>
    <property type="molecule type" value="Genomic_DNA"/>
</dbReference>
<dbReference type="PANTHER" id="PTHR48079:SF6">
    <property type="entry name" value="NAD(P)-BINDING DOMAIN-CONTAINING PROTEIN-RELATED"/>
    <property type="match status" value="1"/>
</dbReference>
<protein>
    <submittedName>
        <fullName evidence="2">NAD-dependent epimerase/dehydratase family protein</fullName>
    </submittedName>
</protein>
<evidence type="ECO:0000313" key="3">
    <source>
        <dbReference type="Proteomes" id="UP001610104"/>
    </source>
</evidence>
<dbReference type="Gene3D" id="3.40.50.720">
    <property type="entry name" value="NAD(P)-binding Rossmann-like Domain"/>
    <property type="match status" value="1"/>
</dbReference>
<organism evidence="2 3">
    <name type="scientific">Gaetbulibacter aquiaggeris</name>
    <dbReference type="NCBI Taxonomy" id="1735373"/>
    <lineage>
        <taxon>Bacteria</taxon>
        <taxon>Pseudomonadati</taxon>
        <taxon>Bacteroidota</taxon>
        <taxon>Flavobacteriia</taxon>
        <taxon>Flavobacteriales</taxon>
        <taxon>Flavobacteriaceae</taxon>
        <taxon>Gaetbulibacter</taxon>
    </lineage>
</organism>
<sequence length="324" mass="36687">MKNILVTGANGFLGSNTINELLIHGYSVKGFLRDSNKYYGEVSKNLELIEGDIKNVNDLNAALFNCDCVIHTAAITDQSLLNYDDYYEVNVKGVINVTKAAIKNKVNRIIYVGTANEFGYGSLENLGDETRDISYPFNKLFYSKSKKAAHDYLLTKLSQIEVVIVNPTFMIGAYDTKPSSGKIVLMGLRNRFVICPSGGKNFVWVKDVSNGIINAMKNGINGEAYLLANENLNFYDFFNLLRENTENHFKIIRLPNRLLMLLGQTGSVLRKFGIRTNFSMENMKALSVNNYYSNEKARRELRIDFQPIEYGIKEAISWFLKKPN</sequence>
<gene>
    <name evidence="2" type="ORF">V8G56_04335</name>
</gene>